<evidence type="ECO:0000256" key="1">
    <source>
        <dbReference type="ARBA" id="ARBA00009437"/>
    </source>
</evidence>
<keyword evidence="4" id="KW-0804">Transcription</keyword>
<protein>
    <submittedName>
        <fullName evidence="6">LysR family transcriptional regulator</fullName>
    </submittedName>
</protein>
<dbReference type="GO" id="GO:0003700">
    <property type="term" value="F:DNA-binding transcription factor activity"/>
    <property type="evidence" value="ECO:0007669"/>
    <property type="project" value="InterPro"/>
</dbReference>
<proteinExistence type="inferred from homology"/>
<sequence length="324" mass="34834">MTDHVSIEGLRYAWAAAQTHSFTAAARAYGVTQPALSNGIAKLEQQLGGKLFERTTQGAAPTAFGRQLLPMIERALDELDAIAAEAQRLTQPTDRSIRMGVSPLIDPKLVAQMYSMVCDLPESHELVLREADMQELREALSAGKLDVILIPAVASMPRFAHRIISREPVAIVASHAAQGEASDGVADRSETDENKADGSMAEFEAEADASFILVPDTCGLTTFTKQLFASHKHPMNAYPGEAASYQVLEQWASMGLGAAILPLSKLGGSKAQHRRLQDNGQDVIIAYEAVWNPQSPLAREIELLAGQIAGDGTQHESLVLPAQS</sequence>
<comment type="similarity">
    <text evidence="1">Belongs to the LysR transcriptional regulatory family.</text>
</comment>
<dbReference type="STRING" id="77635.BISU_1737"/>
<dbReference type="GO" id="GO:0005829">
    <property type="term" value="C:cytosol"/>
    <property type="evidence" value="ECO:0007669"/>
    <property type="project" value="TreeGrafter"/>
</dbReference>
<dbReference type="InterPro" id="IPR036390">
    <property type="entry name" value="WH_DNA-bd_sf"/>
</dbReference>
<dbReference type="InterPro" id="IPR000847">
    <property type="entry name" value="LysR_HTH_N"/>
</dbReference>
<dbReference type="RefSeq" id="WP_024464473.1">
    <property type="nucleotide sequence ID" value="NZ_CP062939.1"/>
</dbReference>
<evidence type="ECO:0000313" key="6">
    <source>
        <dbReference type="EMBL" id="KFJ01725.1"/>
    </source>
</evidence>
<evidence type="ECO:0000256" key="2">
    <source>
        <dbReference type="ARBA" id="ARBA00023015"/>
    </source>
</evidence>
<evidence type="ECO:0000259" key="5">
    <source>
        <dbReference type="PROSITE" id="PS50931"/>
    </source>
</evidence>
<dbReference type="PRINTS" id="PR00039">
    <property type="entry name" value="HTHLYSR"/>
</dbReference>
<dbReference type="OrthoDB" id="8417889at2"/>
<dbReference type="FunFam" id="1.10.10.10:FF:000001">
    <property type="entry name" value="LysR family transcriptional regulator"/>
    <property type="match status" value="1"/>
</dbReference>
<evidence type="ECO:0000256" key="3">
    <source>
        <dbReference type="ARBA" id="ARBA00023125"/>
    </source>
</evidence>
<name>A0A087E1S4_9BIFI</name>
<keyword evidence="3" id="KW-0238">DNA-binding</keyword>
<dbReference type="PROSITE" id="PS50931">
    <property type="entry name" value="HTH_LYSR"/>
    <property type="match status" value="1"/>
</dbReference>
<feature type="domain" description="HTH lysR-type" evidence="5">
    <location>
        <begin position="5"/>
        <end position="62"/>
    </location>
</feature>
<dbReference type="InterPro" id="IPR005119">
    <property type="entry name" value="LysR_subst-bd"/>
</dbReference>
<dbReference type="Proteomes" id="UP000029055">
    <property type="component" value="Unassembled WGS sequence"/>
</dbReference>
<evidence type="ECO:0000313" key="7">
    <source>
        <dbReference type="Proteomes" id="UP000029055"/>
    </source>
</evidence>
<dbReference type="eggNOG" id="COG0583">
    <property type="taxonomic scope" value="Bacteria"/>
</dbReference>
<organism evidence="6 7">
    <name type="scientific">Bifidobacterium subtile</name>
    <dbReference type="NCBI Taxonomy" id="77635"/>
    <lineage>
        <taxon>Bacteria</taxon>
        <taxon>Bacillati</taxon>
        <taxon>Actinomycetota</taxon>
        <taxon>Actinomycetes</taxon>
        <taxon>Bifidobacteriales</taxon>
        <taxon>Bifidobacteriaceae</taxon>
        <taxon>Bifidobacterium</taxon>
    </lineage>
</organism>
<evidence type="ECO:0000256" key="4">
    <source>
        <dbReference type="ARBA" id="ARBA00023163"/>
    </source>
</evidence>
<dbReference type="Pfam" id="PF03466">
    <property type="entry name" value="LysR_substrate"/>
    <property type="match status" value="1"/>
</dbReference>
<dbReference type="AlphaFoldDB" id="A0A087E1S4"/>
<reference evidence="6 7" key="1">
    <citation type="submission" date="2014-03" db="EMBL/GenBank/DDBJ databases">
        <title>Genomics of Bifidobacteria.</title>
        <authorList>
            <person name="Ventura M."/>
            <person name="Milani C."/>
            <person name="Lugli G.A."/>
        </authorList>
    </citation>
    <scope>NUCLEOTIDE SEQUENCE [LARGE SCALE GENOMIC DNA]</scope>
    <source>
        <strain evidence="6 7">LMG 11597</strain>
    </source>
</reference>
<dbReference type="CDD" id="cd05466">
    <property type="entry name" value="PBP2_LTTR_substrate"/>
    <property type="match status" value="1"/>
</dbReference>
<gene>
    <name evidence="6" type="ORF">BISU_1737</name>
</gene>
<keyword evidence="2" id="KW-0805">Transcription regulation</keyword>
<dbReference type="EMBL" id="JGZR01000009">
    <property type="protein sequence ID" value="KFJ01725.1"/>
    <property type="molecule type" value="Genomic_DNA"/>
</dbReference>
<accession>A0A087E1S4</accession>
<dbReference type="Gene3D" id="3.40.190.10">
    <property type="entry name" value="Periplasmic binding protein-like II"/>
    <property type="match status" value="2"/>
</dbReference>
<comment type="caution">
    <text evidence="6">The sequence shown here is derived from an EMBL/GenBank/DDBJ whole genome shotgun (WGS) entry which is preliminary data.</text>
</comment>
<dbReference type="GO" id="GO:0003677">
    <property type="term" value="F:DNA binding"/>
    <property type="evidence" value="ECO:0007669"/>
    <property type="project" value="UniProtKB-KW"/>
</dbReference>
<dbReference type="SUPFAM" id="SSF53850">
    <property type="entry name" value="Periplasmic binding protein-like II"/>
    <property type="match status" value="1"/>
</dbReference>
<dbReference type="Pfam" id="PF00126">
    <property type="entry name" value="HTH_1"/>
    <property type="match status" value="1"/>
</dbReference>
<dbReference type="SUPFAM" id="SSF46785">
    <property type="entry name" value="Winged helix' DNA-binding domain"/>
    <property type="match status" value="1"/>
</dbReference>
<dbReference type="InterPro" id="IPR050950">
    <property type="entry name" value="HTH-type_LysR_regulators"/>
</dbReference>
<dbReference type="PANTHER" id="PTHR30419">
    <property type="entry name" value="HTH-TYPE TRANSCRIPTIONAL REGULATOR YBHD"/>
    <property type="match status" value="1"/>
</dbReference>
<keyword evidence="7" id="KW-1185">Reference proteome</keyword>
<dbReference type="InterPro" id="IPR036388">
    <property type="entry name" value="WH-like_DNA-bd_sf"/>
</dbReference>
<dbReference type="Gene3D" id="1.10.10.10">
    <property type="entry name" value="Winged helix-like DNA-binding domain superfamily/Winged helix DNA-binding domain"/>
    <property type="match status" value="1"/>
</dbReference>